<evidence type="ECO:0000313" key="8">
    <source>
        <dbReference type="Proteomes" id="UP000238823"/>
    </source>
</evidence>
<dbReference type="GO" id="GO:0006633">
    <property type="term" value="P:fatty acid biosynthetic process"/>
    <property type="evidence" value="ECO:0007669"/>
    <property type="project" value="InterPro"/>
</dbReference>
<dbReference type="Pfam" id="PF00698">
    <property type="entry name" value="Acyl_transf_1"/>
    <property type="match status" value="1"/>
</dbReference>
<dbReference type="GO" id="GO:0004315">
    <property type="term" value="F:3-oxoacyl-[acyl-carrier-protein] synthase activity"/>
    <property type="evidence" value="ECO:0007669"/>
    <property type="project" value="UniProtKB-EC"/>
</dbReference>
<reference evidence="7 8" key="1">
    <citation type="submission" date="2018-03" db="EMBL/GenBank/DDBJ databases">
        <title>Draft Genome Sequences of the Obligatory Marine Myxobacteria Enhygromyxa salina SWB007.</title>
        <authorList>
            <person name="Poehlein A."/>
            <person name="Moghaddam J.A."/>
            <person name="Harms H."/>
            <person name="Alanjari M."/>
            <person name="Koenig G.M."/>
            <person name="Daniel R."/>
            <person name="Schaeberle T.F."/>
        </authorList>
    </citation>
    <scope>NUCLEOTIDE SEQUENCE [LARGE SCALE GENOMIC DNA]</scope>
    <source>
        <strain evidence="7 8">SWB007</strain>
    </source>
</reference>
<name>A0A2S9YVI5_9BACT</name>
<dbReference type="PANTHER" id="PTHR43775">
    <property type="entry name" value="FATTY ACID SYNTHASE"/>
    <property type="match status" value="1"/>
</dbReference>
<evidence type="ECO:0000256" key="2">
    <source>
        <dbReference type="ARBA" id="ARBA00022553"/>
    </source>
</evidence>
<dbReference type="RefSeq" id="WP_106088101.1">
    <property type="nucleotide sequence ID" value="NZ_PVNL01000030.1"/>
</dbReference>
<dbReference type="InterPro" id="IPR029058">
    <property type="entry name" value="AB_hydrolase_fold"/>
</dbReference>
<dbReference type="InterPro" id="IPR014043">
    <property type="entry name" value="Acyl_transferase_dom"/>
</dbReference>
<dbReference type="Gene3D" id="3.40.47.10">
    <property type="match status" value="1"/>
</dbReference>
<dbReference type="GO" id="GO:0004312">
    <property type="term" value="F:fatty acid synthase activity"/>
    <property type="evidence" value="ECO:0007669"/>
    <property type="project" value="TreeGrafter"/>
</dbReference>
<keyword evidence="1" id="KW-0596">Phosphopantetheine</keyword>
<dbReference type="EC" id="2.3.1.41" evidence="7"/>
<dbReference type="Gene3D" id="3.30.70.3290">
    <property type="match status" value="1"/>
</dbReference>
<dbReference type="SUPFAM" id="SSF55048">
    <property type="entry name" value="Probable ACP-binding domain of malonyl-CoA ACP transacylase"/>
    <property type="match status" value="1"/>
</dbReference>
<dbReference type="InterPro" id="IPR018201">
    <property type="entry name" value="Ketoacyl_synth_AS"/>
</dbReference>
<dbReference type="InterPro" id="IPR050091">
    <property type="entry name" value="PKS_NRPS_Biosynth_Enz"/>
</dbReference>
<dbReference type="InterPro" id="IPR001227">
    <property type="entry name" value="Ac_transferase_dom_sf"/>
</dbReference>
<dbReference type="SMART" id="SM00825">
    <property type="entry name" value="PKS_KS"/>
    <property type="match status" value="1"/>
</dbReference>
<dbReference type="Gene3D" id="3.10.129.120">
    <property type="match status" value="1"/>
</dbReference>
<dbReference type="InterPro" id="IPR032821">
    <property type="entry name" value="PKS_assoc"/>
</dbReference>
<evidence type="ECO:0000313" key="7">
    <source>
        <dbReference type="EMBL" id="PRQ09059.1"/>
    </source>
</evidence>
<dbReference type="EMBL" id="PVNL01000030">
    <property type="protein sequence ID" value="PRQ09059.1"/>
    <property type="molecule type" value="Genomic_DNA"/>
</dbReference>
<evidence type="ECO:0000259" key="6">
    <source>
        <dbReference type="PROSITE" id="PS52004"/>
    </source>
</evidence>
<dbReference type="InterPro" id="IPR016035">
    <property type="entry name" value="Acyl_Trfase/lysoPLipase"/>
</dbReference>
<gene>
    <name evidence="7" type="ORF">ENSA7_10490</name>
</gene>
<dbReference type="SMART" id="SM00827">
    <property type="entry name" value="PKS_AT"/>
    <property type="match status" value="1"/>
</dbReference>
<feature type="coiled-coil region" evidence="5">
    <location>
        <begin position="6"/>
        <end position="33"/>
    </location>
</feature>
<comment type="caution">
    <text evidence="7">The sequence shown here is derived from an EMBL/GenBank/DDBJ whole genome shotgun (WGS) entry which is preliminary data.</text>
</comment>
<proteinExistence type="predicted"/>
<keyword evidence="7" id="KW-0012">Acyltransferase</keyword>
<dbReference type="Pfam" id="PF14765">
    <property type="entry name" value="PS-DH"/>
    <property type="match status" value="1"/>
</dbReference>
<dbReference type="SUPFAM" id="SSF47336">
    <property type="entry name" value="ACP-like"/>
    <property type="match status" value="1"/>
</dbReference>
<dbReference type="CDD" id="cd00833">
    <property type="entry name" value="PKS"/>
    <property type="match status" value="1"/>
</dbReference>
<keyword evidence="3 7" id="KW-0808">Transferase</keyword>
<dbReference type="Pfam" id="PF00561">
    <property type="entry name" value="Abhydrolase_1"/>
    <property type="match status" value="1"/>
</dbReference>
<evidence type="ECO:0000256" key="5">
    <source>
        <dbReference type="SAM" id="Coils"/>
    </source>
</evidence>
<dbReference type="FunFam" id="3.40.366.10:FF:000002">
    <property type="entry name" value="Probable polyketide synthase 2"/>
    <property type="match status" value="1"/>
</dbReference>
<organism evidence="7 8">
    <name type="scientific">Enhygromyxa salina</name>
    <dbReference type="NCBI Taxonomy" id="215803"/>
    <lineage>
        <taxon>Bacteria</taxon>
        <taxon>Pseudomonadati</taxon>
        <taxon>Myxococcota</taxon>
        <taxon>Polyangia</taxon>
        <taxon>Nannocystales</taxon>
        <taxon>Nannocystaceae</taxon>
        <taxon>Enhygromyxa</taxon>
    </lineage>
</organism>
<dbReference type="Gene3D" id="3.40.50.1820">
    <property type="entry name" value="alpha/beta hydrolase"/>
    <property type="match status" value="1"/>
</dbReference>
<dbReference type="PROSITE" id="PS00606">
    <property type="entry name" value="KS3_1"/>
    <property type="match status" value="1"/>
</dbReference>
<dbReference type="Gene3D" id="3.40.366.10">
    <property type="entry name" value="Malonyl-Coenzyme A Acyl Carrier Protein, domain 2"/>
    <property type="match status" value="1"/>
</dbReference>
<evidence type="ECO:0000256" key="4">
    <source>
        <dbReference type="ARBA" id="ARBA00054155"/>
    </source>
</evidence>
<keyword evidence="2" id="KW-0597">Phosphoprotein</keyword>
<dbReference type="InterPro" id="IPR016039">
    <property type="entry name" value="Thiolase-like"/>
</dbReference>
<dbReference type="InterPro" id="IPR036736">
    <property type="entry name" value="ACP-like_sf"/>
</dbReference>
<evidence type="ECO:0000256" key="1">
    <source>
        <dbReference type="ARBA" id="ARBA00022450"/>
    </source>
</evidence>
<dbReference type="SUPFAM" id="SSF52151">
    <property type="entry name" value="FabD/lysophospholipase-like"/>
    <property type="match status" value="1"/>
</dbReference>
<dbReference type="SUPFAM" id="SSF53901">
    <property type="entry name" value="Thiolase-like"/>
    <property type="match status" value="1"/>
</dbReference>
<dbReference type="InterPro" id="IPR014031">
    <property type="entry name" value="Ketoacyl_synth_C"/>
</dbReference>
<feature type="domain" description="Ketosynthase family 3 (KS3)" evidence="6">
    <location>
        <begin position="35"/>
        <end position="459"/>
    </location>
</feature>
<keyword evidence="5" id="KW-0175">Coiled coil</keyword>
<dbReference type="InterPro" id="IPR000073">
    <property type="entry name" value="AB_hydrolase_1"/>
</dbReference>
<dbReference type="Pfam" id="PF00109">
    <property type="entry name" value="ketoacyl-synt"/>
    <property type="match status" value="1"/>
</dbReference>
<dbReference type="OrthoDB" id="5349841at2"/>
<dbReference type="PRINTS" id="PR00111">
    <property type="entry name" value="ABHYDROLASE"/>
</dbReference>
<dbReference type="PANTHER" id="PTHR43775:SF51">
    <property type="entry name" value="INACTIVE PHENOLPHTHIOCEROL SYNTHESIS POLYKETIDE SYNTHASE TYPE I PKS1-RELATED"/>
    <property type="match status" value="1"/>
</dbReference>
<dbReference type="InterPro" id="IPR020841">
    <property type="entry name" value="PKS_Beta-ketoAc_synthase_dom"/>
</dbReference>
<dbReference type="Pfam" id="PF02801">
    <property type="entry name" value="Ketoacyl-synt_C"/>
    <property type="match status" value="1"/>
</dbReference>
<dbReference type="Gene3D" id="3.10.129.10">
    <property type="entry name" value="Hotdog Thioesterase"/>
    <property type="match status" value="1"/>
</dbReference>
<sequence length="1564" mass="168512">MNETPQDKLKATLVKALREVARLRKRTAELEGASAEPIAVVGVGLRLPGGVTDLSSLWAMLSAEVDSVAPIPLERWDVEPYFDPNPDTITKTYVREAALLERVDQFDPAFFNITPHEAEALDPQHRLLLEAAWESLERAGIAPRTLVDSSTGVFVGIGPSDYERWQDLVESDVYDLLGSLTSFAAGRLSFTLGLQGPSMPITTACSSSLVALHLARASLLAGECDLALAAGVQVLVHPDAFVALARTRALAPDGRSKTFSALADGYGRGEGVIVLALQRWSDAQAAGRPVLALLRGSAVNHDGPSNGITAPNGTSQRKLLQATLNSAGLEPADVDFVECHGTGTSLGDPIEVQALAAVYGRDRPADRPLLIGAIKPNVGHLESASGLAGVAKVLAAMQHGQLPATLHTQPRNPHIDWDDLPVEVVDKQRTWTPPAGQPRRAAVSAFGLSGTNAHVILEEAPRVERAGERPSPPALPFVLSARSDAALLDQAARLRAYLQGKPELALVDVAHSLVATREQFERRAYVVASSRQQLDAGLERVDAGLAFTAKRGPQLAVLFTGQGSQRLGMGRELAQAYPEFGTTLEQIFTEFDPYLDVSLRELMLTATGEQSAELLDQTAYTQPALFALELALFRLLASWGLAPDILLGHSIGEVVAAHVAGVFSLADACKLVAARGRLMQALPSGGAMLSIQASEQDVVAVLERYPGVDIAGLNGPLSTVVSGDERPILALSEHFAGQGCKTRRLTVSHAFHSSRMEPMLAEFRAVVQSLSLQAPTLAVVSNVTGGIATKEQLTDPDYWVRHVRQAVRFLDGVRTLESQRVGVMVELGPQAVLAAMASSCLHDNEQINVVTSLRRDESEAEGLARCLGSLHACGVKLDWAAVLRRYQPRQVDLPTYAFQRQRYWLEVSKRRTRTTRSLGLLGERIASPLAVAQFRAILDPSQLPLHVKGASTHLHPAVMLSMALLAADQVSGGSGPTEVAAQLESSLTLVSERETTVQLLVHPLKAGIAEYELHAQDAERSDTWQLLARGSLSSQEPSSPRPTSVHTTEAIATIGPMPFACTPTSPAAFVAQLLTESGAFDLELKPRPSDLGDYPLHPAHLDAAVQLGLWLSSGRGATPIAYEIISWARAQVFAELPAKLRLHLWQEDAASQADEVVFDVLFESLEGHALARIDGLRARNLGPIDLTLLGDSSQTIESRLCELAKSTLAVAPELDTDLARDTHADSLSIIAFMAAVQREFSVGLQLLFSSQSFSVRSLAAAIRGDEVAPKSREFDYAQPPSPGRVDVRQVAAEQLPGGYALEPASTTWMCSLADSFEIEVAEFGEGAPLVLLAPFNSEWPIWTPVIKRMMADHRVLAVNYPGSGRSRRSGDLDDMSQLVAWLCWVFDALELTGVTLVGWSFGGFVAQKLSVVRPDLVSRMVLVNTTAKLGSAETAVDSANMVTTLNTHFEQLLAAAPPDQREVIRSMVYHGQDQRSFDIAYHKMLTTWDFRDELAQIRQPTIVVSAINDPLVPPEASGQIADLAMSAEHRILDHSGHYVPTFAPETLCSYLREARAATLPRAPG</sequence>
<protein>
    <submittedName>
        <fullName evidence="7">Phenolphthiocerol synthesis polyketide synthase type I Pks15/1</fullName>
        <ecNumber evidence="7">2.3.1.41</ecNumber>
    </submittedName>
</protein>
<dbReference type="FunFam" id="3.40.47.10:FF:000019">
    <property type="entry name" value="Polyketide synthase type I"/>
    <property type="match status" value="1"/>
</dbReference>
<dbReference type="InterPro" id="IPR014030">
    <property type="entry name" value="Ketoacyl_synth_N"/>
</dbReference>
<dbReference type="Pfam" id="PF16197">
    <property type="entry name" value="KAsynt_C_assoc"/>
    <property type="match status" value="1"/>
</dbReference>
<dbReference type="InterPro" id="IPR016036">
    <property type="entry name" value="Malonyl_transacylase_ACP-bd"/>
</dbReference>
<evidence type="ECO:0000256" key="3">
    <source>
        <dbReference type="ARBA" id="ARBA00022679"/>
    </source>
</evidence>
<accession>A0A2S9YVI5</accession>
<dbReference type="SUPFAM" id="SSF53474">
    <property type="entry name" value="alpha/beta-Hydrolases"/>
    <property type="match status" value="1"/>
</dbReference>
<comment type="function">
    <text evidence="4">Involved in production of the polyketide antibiotic thailandamide.</text>
</comment>
<dbReference type="InterPro" id="IPR049551">
    <property type="entry name" value="PKS_DH_C"/>
</dbReference>
<dbReference type="PROSITE" id="PS52004">
    <property type="entry name" value="KS3_2"/>
    <property type="match status" value="1"/>
</dbReference>
<dbReference type="Proteomes" id="UP000238823">
    <property type="component" value="Unassembled WGS sequence"/>
</dbReference>